<sequence length="214" mass="24675">MASSNISRSSCRRPFPDAAATHHNYITHDHRWCLRRRIVLLQRKSKLAITLRIRSSSKKHFHSEEPEEDDDDSPQKRHKSLLPPHWKKWAVGISLWIILPSYRHKLGPVGIIQNKVDEVIETAETATEVVEDVAEGVKYLAEEMEKRLPPKDKHGKAKQALDLVEKLAEETIKTTDLAQEFIDKEEQAEEALEDILASAQRRKEKEKDGARDKH</sequence>
<keyword evidence="3" id="KW-1185">Reference proteome</keyword>
<feature type="region of interest" description="Disordered" evidence="1">
    <location>
        <begin position="58"/>
        <end position="79"/>
    </location>
</feature>
<accession>A0A7N1A8W4</accession>
<dbReference type="Gramene" id="Kaladp0607s0023.1.v1.1">
    <property type="protein sequence ID" value="Kaladp0607s0023.1.v1.1"/>
    <property type="gene ID" value="Kaladp0607s0023.v1.1"/>
</dbReference>
<feature type="compositionally biased region" description="Basic and acidic residues" evidence="1">
    <location>
        <begin position="201"/>
        <end position="214"/>
    </location>
</feature>
<reference evidence="2" key="1">
    <citation type="submission" date="2021-01" db="UniProtKB">
        <authorList>
            <consortium name="EnsemblPlants"/>
        </authorList>
    </citation>
    <scope>IDENTIFICATION</scope>
</reference>
<evidence type="ECO:0000256" key="1">
    <source>
        <dbReference type="SAM" id="MobiDB-lite"/>
    </source>
</evidence>
<name>A0A7N1A8W4_KALFE</name>
<dbReference type="EnsemblPlants" id="Kaladp0607s0023.1.v1.1">
    <property type="protein sequence ID" value="Kaladp0607s0023.1.v1.1"/>
    <property type="gene ID" value="Kaladp0607s0023.v1.1"/>
</dbReference>
<dbReference type="PANTHER" id="PTHR33735">
    <property type="entry name" value="EXPRESSED PROTEIN"/>
    <property type="match status" value="1"/>
</dbReference>
<evidence type="ECO:0000313" key="2">
    <source>
        <dbReference type="EnsemblPlants" id="Kaladp0607s0023.1.v1.1"/>
    </source>
</evidence>
<organism evidence="2 3">
    <name type="scientific">Kalanchoe fedtschenkoi</name>
    <name type="common">Lavender scallops</name>
    <name type="synonym">South American air plant</name>
    <dbReference type="NCBI Taxonomy" id="63787"/>
    <lineage>
        <taxon>Eukaryota</taxon>
        <taxon>Viridiplantae</taxon>
        <taxon>Streptophyta</taxon>
        <taxon>Embryophyta</taxon>
        <taxon>Tracheophyta</taxon>
        <taxon>Spermatophyta</taxon>
        <taxon>Magnoliopsida</taxon>
        <taxon>eudicotyledons</taxon>
        <taxon>Gunneridae</taxon>
        <taxon>Pentapetalae</taxon>
        <taxon>Saxifragales</taxon>
        <taxon>Crassulaceae</taxon>
        <taxon>Kalanchoe</taxon>
    </lineage>
</organism>
<dbReference type="AlphaFoldDB" id="A0A7N1A8W4"/>
<protein>
    <submittedName>
        <fullName evidence="2">Uncharacterized protein</fullName>
    </submittedName>
</protein>
<feature type="region of interest" description="Disordered" evidence="1">
    <location>
        <begin position="192"/>
        <end position="214"/>
    </location>
</feature>
<proteinExistence type="predicted"/>
<dbReference type="PANTHER" id="PTHR33735:SF14">
    <property type="entry name" value="PHAGE CAPSID SCAFFOLDING PROTEIN (GPO) SERINE PEPTIDASE"/>
    <property type="match status" value="1"/>
</dbReference>
<dbReference type="Proteomes" id="UP000594263">
    <property type="component" value="Unplaced"/>
</dbReference>
<evidence type="ECO:0000313" key="3">
    <source>
        <dbReference type="Proteomes" id="UP000594263"/>
    </source>
</evidence>